<evidence type="ECO:0000313" key="2">
    <source>
        <dbReference type="EMBL" id="QEI08342.1"/>
    </source>
</evidence>
<accession>A0A5C0B167</accession>
<dbReference type="EMBL" id="CP043046">
    <property type="protein sequence ID" value="QEI08342.1"/>
    <property type="molecule type" value="Genomic_DNA"/>
</dbReference>
<protein>
    <recommendedName>
        <fullName evidence="4">DUF904 domain-containing protein</fullName>
    </recommendedName>
</protein>
<dbReference type="KEGG" id="pacr:FXN63_22760"/>
<feature type="compositionally biased region" description="Acidic residues" evidence="1">
    <location>
        <begin position="68"/>
        <end position="78"/>
    </location>
</feature>
<feature type="region of interest" description="Disordered" evidence="1">
    <location>
        <begin position="62"/>
        <end position="88"/>
    </location>
</feature>
<gene>
    <name evidence="2" type="ORF">FXN63_22760</name>
</gene>
<organism evidence="2 3">
    <name type="scientific">Pigmentiphaga aceris</name>
    <dbReference type="NCBI Taxonomy" id="1940612"/>
    <lineage>
        <taxon>Bacteria</taxon>
        <taxon>Pseudomonadati</taxon>
        <taxon>Pseudomonadota</taxon>
        <taxon>Betaproteobacteria</taxon>
        <taxon>Burkholderiales</taxon>
        <taxon>Alcaligenaceae</taxon>
        <taxon>Pigmentiphaga</taxon>
    </lineage>
</organism>
<evidence type="ECO:0000313" key="3">
    <source>
        <dbReference type="Proteomes" id="UP000325161"/>
    </source>
</evidence>
<dbReference type="RefSeq" id="WP_148817813.1">
    <property type="nucleotide sequence ID" value="NZ_CP043046.1"/>
</dbReference>
<sequence length="88" mass="9785">MLEDLDHLASRISDLALHVQAVRTDNQALRAEVAARDAEILRLRGALTEAYTQVNLMLDRLPALQPTEPEETESVTDDLLDRSAHGTH</sequence>
<keyword evidence="3" id="KW-1185">Reference proteome</keyword>
<name>A0A5C0B167_9BURK</name>
<evidence type="ECO:0000256" key="1">
    <source>
        <dbReference type="SAM" id="MobiDB-lite"/>
    </source>
</evidence>
<feature type="compositionally biased region" description="Basic and acidic residues" evidence="1">
    <location>
        <begin position="79"/>
        <end position="88"/>
    </location>
</feature>
<dbReference type="Proteomes" id="UP000325161">
    <property type="component" value="Chromosome"/>
</dbReference>
<proteinExistence type="predicted"/>
<dbReference type="AlphaFoldDB" id="A0A5C0B167"/>
<dbReference type="OrthoDB" id="8686143at2"/>
<evidence type="ECO:0008006" key="4">
    <source>
        <dbReference type="Google" id="ProtNLM"/>
    </source>
</evidence>
<reference evidence="2 3" key="1">
    <citation type="submission" date="2019-08" db="EMBL/GenBank/DDBJ databases">
        <title>Amphibian skin-associated Pigmentiphaga: genome sequence and occurrence across geography and hosts.</title>
        <authorList>
            <person name="Bletz M.C."/>
            <person name="Bunk B."/>
            <person name="Sproeer C."/>
            <person name="Biwer P."/>
            <person name="Reiter S."/>
            <person name="Rabemananjara F.C.E."/>
            <person name="Schulz S."/>
            <person name="Overmann J."/>
            <person name="Vences M."/>
        </authorList>
    </citation>
    <scope>NUCLEOTIDE SEQUENCE [LARGE SCALE GENOMIC DNA]</scope>
    <source>
        <strain evidence="2 3">Mada1488</strain>
    </source>
</reference>